<sequence length="454" mass="50219">MDPQWRSEPLPTVAQSGDFSFRTRPVSPWEGDEPAAWEEPPPCQPGSLEMKRRAHIKMWIGQLEGLLPTSHQESPLLSTTPARYGCKTLVAIAEAEPWNRLDTTGTVAQCEEARITSLTTTYPPETFSQSDGPMLVAEADPSYTLDTTGPVPRIIPGPAAQAVADLEDDSGEEEFLEQAPITQWEEAEVASLTTTFHSETSSQSGIDVLVLDAGADPSHRLDTNSTEPESEPVPVAQAEGDLESSVEVMVKSIETAPKNKRGWLQRCLRLWRSTASTLLSCCPYRAEDMQQQIIRETFHLVSKRDDNVCNFLEGGSLIGGSDYKLIYRHYATLYFVFCVDSSESELGILDLIQVFVETLDKCFENVCELDLIFHMDKVHYILQEVVMGGMVLETNMNEIVAQVELQNRMEKSEGGLSAAPARAVSAVKNMNLPEIPRNINIGDINIKVPSLSPF</sequence>
<dbReference type="GO" id="GO:0005794">
    <property type="term" value="C:Golgi apparatus"/>
    <property type="evidence" value="ECO:0007669"/>
    <property type="project" value="UniProtKB-SubCell"/>
</dbReference>
<evidence type="ECO:0000256" key="7">
    <source>
        <dbReference type="ARBA" id="ARBA00023136"/>
    </source>
</evidence>
<name>A0A8T2LMG2_ASTMX</name>
<dbReference type="CDD" id="cd14834">
    <property type="entry name" value="AP3_sigma"/>
    <property type="match status" value="1"/>
</dbReference>
<evidence type="ECO:0000256" key="6">
    <source>
        <dbReference type="ARBA" id="ARBA00023034"/>
    </source>
</evidence>
<evidence type="ECO:0000256" key="5">
    <source>
        <dbReference type="ARBA" id="ARBA00022927"/>
    </source>
</evidence>
<dbReference type="PROSITE" id="PS00989">
    <property type="entry name" value="CLAT_ADAPTOR_S"/>
    <property type="match status" value="1"/>
</dbReference>
<comment type="function">
    <text evidence="9">Part of the AP-3 complex, an adaptor-related complex which is not clathrin-associated. The complex is associated with the Golgi region as well as more peripheral structures. It facilitates the budding of vesicles from the Golgi membrane and may be directly involved in trafficking to lysosomes. In concert with the BLOC-1 complex, AP-3 is required to target cargos into vesicles assembled at cell bodies for delivery into neurites and nerve terminals.</text>
</comment>
<dbReference type="FunFam" id="3.30.450.60:FF:000001">
    <property type="entry name" value="AP complex subunit sigma"/>
    <property type="match status" value="1"/>
</dbReference>
<dbReference type="InterPro" id="IPR027155">
    <property type="entry name" value="APS3"/>
</dbReference>
<keyword evidence="8" id="KW-0968">Cytoplasmic vesicle</keyword>
<keyword evidence="7" id="KW-0472">Membrane</keyword>
<keyword evidence="4" id="KW-0813">Transport</keyword>
<evidence type="ECO:0000256" key="10">
    <source>
        <dbReference type="SAM" id="MobiDB-lite"/>
    </source>
</evidence>
<dbReference type="AlphaFoldDB" id="A0A8T2LMG2"/>
<dbReference type="GO" id="GO:0006886">
    <property type="term" value="P:intracellular protein transport"/>
    <property type="evidence" value="ECO:0007669"/>
    <property type="project" value="InterPro"/>
</dbReference>
<evidence type="ECO:0000256" key="1">
    <source>
        <dbReference type="ARBA" id="ARBA00004180"/>
    </source>
</evidence>
<protein>
    <recommendedName>
        <fullName evidence="11">AP complex mu/sigma subunit domain-containing protein</fullName>
    </recommendedName>
</protein>
<evidence type="ECO:0000256" key="4">
    <source>
        <dbReference type="ARBA" id="ARBA00022448"/>
    </source>
</evidence>
<comment type="caution">
    <text evidence="12">The sequence shown here is derived from an EMBL/GenBank/DDBJ whole genome shotgun (WGS) entry which is preliminary data.</text>
</comment>
<keyword evidence="5" id="KW-0653">Protein transport</keyword>
<dbReference type="GO" id="GO:0030659">
    <property type="term" value="C:cytoplasmic vesicle membrane"/>
    <property type="evidence" value="ECO:0007669"/>
    <property type="project" value="UniProtKB-SubCell"/>
</dbReference>
<dbReference type="InterPro" id="IPR000804">
    <property type="entry name" value="Clathrin_sm-chain_CS"/>
</dbReference>
<keyword evidence="6" id="KW-0333">Golgi apparatus</keyword>
<dbReference type="Gene3D" id="3.30.450.60">
    <property type="match status" value="1"/>
</dbReference>
<gene>
    <name evidence="12" type="ORF">AMEX_G13012</name>
</gene>
<feature type="region of interest" description="Disordered" evidence="10">
    <location>
        <begin position="1"/>
        <end position="46"/>
    </location>
</feature>
<accession>A0A8T2LMG2</accession>
<comment type="similarity">
    <text evidence="3">Belongs to the adaptor complexes small subunit family.</text>
</comment>
<dbReference type="GO" id="GO:0006896">
    <property type="term" value="P:Golgi to vacuole transport"/>
    <property type="evidence" value="ECO:0007669"/>
    <property type="project" value="InterPro"/>
</dbReference>
<evidence type="ECO:0000313" key="12">
    <source>
        <dbReference type="EMBL" id="KAG9272064.1"/>
    </source>
</evidence>
<organism evidence="12 13">
    <name type="scientific">Astyanax mexicanus</name>
    <name type="common">Blind cave fish</name>
    <name type="synonym">Astyanax fasciatus mexicanus</name>
    <dbReference type="NCBI Taxonomy" id="7994"/>
    <lineage>
        <taxon>Eukaryota</taxon>
        <taxon>Metazoa</taxon>
        <taxon>Chordata</taxon>
        <taxon>Craniata</taxon>
        <taxon>Vertebrata</taxon>
        <taxon>Euteleostomi</taxon>
        <taxon>Actinopterygii</taxon>
        <taxon>Neopterygii</taxon>
        <taxon>Teleostei</taxon>
        <taxon>Ostariophysi</taxon>
        <taxon>Characiformes</taxon>
        <taxon>Characoidei</taxon>
        <taxon>Acestrorhamphidae</taxon>
        <taxon>Acestrorhamphinae</taxon>
        <taxon>Astyanax</taxon>
    </lineage>
</organism>
<evidence type="ECO:0000313" key="13">
    <source>
        <dbReference type="Proteomes" id="UP000752171"/>
    </source>
</evidence>
<evidence type="ECO:0000256" key="9">
    <source>
        <dbReference type="ARBA" id="ARBA00025605"/>
    </source>
</evidence>
<evidence type="ECO:0000256" key="2">
    <source>
        <dbReference type="ARBA" id="ARBA00004555"/>
    </source>
</evidence>
<dbReference type="InterPro" id="IPR016635">
    <property type="entry name" value="AP_complex_ssu"/>
</dbReference>
<evidence type="ECO:0000259" key="11">
    <source>
        <dbReference type="Pfam" id="PF01217"/>
    </source>
</evidence>
<feature type="domain" description="AP complex mu/sigma subunit" evidence="11">
    <location>
        <begin position="287"/>
        <end position="409"/>
    </location>
</feature>
<dbReference type="EMBL" id="JAICCE010000010">
    <property type="protein sequence ID" value="KAG9272064.1"/>
    <property type="molecule type" value="Genomic_DNA"/>
</dbReference>
<evidence type="ECO:0000256" key="3">
    <source>
        <dbReference type="ARBA" id="ARBA00006972"/>
    </source>
</evidence>
<dbReference type="SUPFAM" id="SSF64356">
    <property type="entry name" value="SNARE-like"/>
    <property type="match status" value="1"/>
</dbReference>
<proteinExistence type="inferred from homology"/>
<dbReference type="InterPro" id="IPR022775">
    <property type="entry name" value="AP_mu_sigma_su"/>
</dbReference>
<feature type="region of interest" description="Disordered" evidence="10">
    <location>
        <begin position="216"/>
        <end position="241"/>
    </location>
</feature>
<dbReference type="Proteomes" id="UP000752171">
    <property type="component" value="Unassembled WGS sequence"/>
</dbReference>
<reference evidence="12 13" key="1">
    <citation type="submission" date="2021-07" db="EMBL/GenBank/DDBJ databases">
        <authorList>
            <person name="Imarazene B."/>
            <person name="Zahm M."/>
            <person name="Klopp C."/>
            <person name="Cabau C."/>
            <person name="Beille S."/>
            <person name="Jouanno E."/>
            <person name="Castinel A."/>
            <person name="Lluch J."/>
            <person name="Gil L."/>
            <person name="Kuchtly C."/>
            <person name="Lopez Roques C."/>
            <person name="Donnadieu C."/>
            <person name="Parrinello H."/>
            <person name="Journot L."/>
            <person name="Du K."/>
            <person name="Schartl M."/>
            <person name="Retaux S."/>
            <person name="Guiguen Y."/>
        </authorList>
    </citation>
    <scope>NUCLEOTIDE SEQUENCE [LARGE SCALE GENOMIC DNA]</scope>
    <source>
        <strain evidence="12">Pach_M1</strain>
        <tissue evidence="12">Testis</tissue>
    </source>
</reference>
<dbReference type="GO" id="GO:0030123">
    <property type="term" value="C:AP-3 adaptor complex"/>
    <property type="evidence" value="ECO:0007669"/>
    <property type="project" value="InterPro"/>
</dbReference>
<dbReference type="InterPro" id="IPR011012">
    <property type="entry name" value="Longin-like_dom_sf"/>
</dbReference>
<comment type="subcellular location">
    <subcellularLocation>
        <location evidence="1">Cytoplasmic vesicle membrane</location>
        <topology evidence="1">Peripheral membrane protein</topology>
        <orientation evidence="1">Cytoplasmic side</orientation>
    </subcellularLocation>
    <subcellularLocation>
        <location evidence="2">Golgi apparatus</location>
    </subcellularLocation>
</comment>
<dbReference type="OrthoDB" id="10261046at2759"/>
<dbReference type="PANTHER" id="PTHR11753">
    <property type="entry name" value="ADAPTOR COMPLEXES SMALL SUBUNIT FAMILY"/>
    <property type="match status" value="1"/>
</dbReference>
<evidence type="ECO:0000256" key="8">
    <source>
        <dbReference type="ARBA" id="ARBA00023329"/>
    </source>
</evidence>
<dbReference type="Pfam" id="PF01217">
    <property type="entry name" value="Clat_adaptor_s"/>
    <property type="match status" value="1"/>
</dbReference>